<dbReference type="Proteomes" id="UP000276133">
    <property type="component" value="Unassembled WGS sequence"/>
</dbReference>
<dbReference type="InterPro" id="IPR027417">
    <property type="entry name" value="P-loop_NTPase"/>
</dbReference>
<dbReference type="STRING" id="10195.A0A3M7PFI9"/>
<dbReference type="GO" id="GO:0005524">
    <property type="term" value="F:ATP binding"/>
    <property type="evidence" value="ECO:0007669"/>
    <property type="project" value="UniProtKB-KW"/>
</dbReference>
<feature type="non-terminal residue" evidence="10">
    <location>
        <position position="1"/>
    </location>
</feature>
<evidence type="ECO:0000256" key="7">
    <source>
        <dbReference type="ARBA" id="ARBA00023136"/>
    </source>
</evidence>
<keyword evidence="9" id="KW-0066">ATP synthesis</keyword>
<keyword evidence="5" id="KW-0067">ATP-binding</keyword>
<dbReference type="OrthoDB" id="14523at2759"/>
<evidence type="ECO:0000256" key="1">
    <source>
        <dbReference type="ARBA" id="ARBA00004370"/>
    </source>
</evidence>
<keyword evidence="4" id="KW-0547">Nucleotide-binding</keyword>
<keyword evidence="8" id="KW-0139">CF(1)</keyword>
<evidence type="ECO:0000256" key="5">
    <source>
        <dbReference type="ARBA" id="ARBA00022840"/>
    </source>
</evidence>
<evidence type="ECO:0000256" key="9">
    <source>
        <dbReference type="ARBA" id="ARBA00023310"/>
    </source>
</evidence>
<dbReference type="PANTHER" id="PTHR15184">
    <property type="entry name" value="ATP SYNTHASE"/>
    <property type="match status" value="1"/>
</dbReference>
<evidence type="ECO:0000256" key="2">
    <source>
        <dbReference type="ARBA" id="ARBA00008936"/>
    </source>
</evidence>
<feature type="non-terminal residue" evidence="10">
    <location>
        <position position="92"/>
    </location>
</feature>
<comment type="similarity">
    <text evidence="2">Belongs to the ATPase alpha/beta chains family.</text>
</comment>
<dbReference type="PANTHER" id="PTHR15184:SF71">
    <property type="entry name" value="ATP SYNTHASE SUBUNIT BETA, MITOCHONDRIAL"/>
    <property type="match status" value="1"/>
</dbReference>
<dbReference type="InterPro" id="IPR050053">
    <property type="entry name" value="ATPase_alpha/beta_chains"/>
</dbReference>
<dbReference type="GO" id="GO:0005739">
    <property type="term" value="C:mitochondrion"/>
    <property type="evidence" value="ECO:0007669"/>
    <property type="project" value="GOC"/>
</dbReference>
<dbReference type="Gene3D" id="3.40.50.12240">
    <property type="match status" value="1"/>
</dbReference>
<reference evidence="10 11" key="1">
    <citation type="journal article" date="2018" name="Sci. Rep.">
        <title>Genomic signatures of local adaptation to the degree of environmental predictability in rotifers.</title>
        <authorList>
            <person name="Franch-Gras L."/>
            <person name="Hahn C."/>
            <person name="Garcia-Roger E.M."/>
            <person name="Carmona M.J."/>
            <person name="Serra M."/>
            <person name="Gomez A."/>
        </authorList>
    </citation>
    <scope>NUCLEOTIDE SEQUENCE [LARGE SCALE GENOMIC DNA]</scope>
    <source>
        <strain evidence="10">HYR1</strain>
    </source>
</reference>
<comment type="caution">
    <text evidence="10">The sequence shown here is derived from an EMBL/GenBank/DDBJ whole genome shotgun (WGS) entry which is preliminary data.</text>
</comment>
<dbReference type="EMBL" id="REGN01011191">
    <property type="protein sequence ID" value="RMZ97779.1"/>
    <property type="molecule type" value="Genomic_DNA"/>
</dbReference>
<evidence type="ECO:0000313" key="10">
    <source>
        <dbReference type="EMBL" id="RMZ97779.1"/>
    </source>
</evidence>
<evidence type="ECO:0000256" key="6">
    <source>
        <dbReference type="ARBA" id="ARBA00023065"/>
    </source>
</evidence>
<dbReference type="GO" id="GO:0042776">
    <property type="term" value="P:proton motive force-driven mitochondrial ATP synthesis"/>
    <property type="evidence" value="ECO:0007669"/>
    <property type="project" value="TreeGrafter"/>
</dbReference>
<keyword evidence="3" id="KW-0813">Transport</keyword>
<evidence type="ECO:0000256" key="3">
    <source>
        <dbReference type="ARBA" id="ARBA00022448"/>
    </source>
</evidence>
<dbReference type="GO" id="GO:0017111">
    <property type="term" value="F:ribonucleoside triphosphate phosphatase activity"/>
    <property type="evidence" value="ECO:0007669"/>
    <property type="project" value="UniProtKB-EC"/>
</dbReference>
<sequence length="92" mass="9785">GNTVRTIAIDGTERLVRGQNCADTGLLIRIPVGPATLGRIMNVIGEPIDELGPITTVAYAPIHAEAPEFTEMSVELEILETGIKVVDLLAPH</sequence>
<dbReference type="EC" id="3.6.1.3" evidence="10"/>
<gene>
    <name evidence="10" type="ORF">BpHYR1_051707</name>
</gene>
<dbReference type="EC" id="3.6.1.15" evidence="10"/>
<protein>
    <submittedName>
        <fullName evidence="10">ATP synthase beta</fullName>
        <ecNumber evidence="10">3.6.1.15</ecNumber>
        <ecNumber evidence="10">3.6.1.3</ecNumber>
    </submittedName>
</protein>
<dbReference type="SUPFAM" id="SSF52540">
    <property type="entry name" value="P-loop containing nucleoside triphosphate hydrolases"/>
    <property type="match status" value="1"/>
</dbReference>
<dbReference type="GO" id="GO:0045259">
    <property type="term" value="C:proton-transporting ATP synthase complex"/>
    <property type="evidence" value="ECO:0007669"/>
    <property type="project" value="UniProtKB-KW"/>
</dbReference>
<keyword evidence="11" id="KW-1185">Reference proteome</keyword>
<comment type="subcellular location">
    <subcellularLocation>
        <location evidence="1">Membrane</location>
    </subcellularLocation>
</comment>
<dbReference type="GO" id="GO:0046933">
    <property type="term" value="F:proton-transporting ATP synthase activity, rotational mechanism"/>
    <property type="evidence" value="ECO:0007669"/>
    <property type="project" value="TreeGrafter"/>
</dbReference>
<keyword evidence="10" id="KW-0378">Hydrolase</keyword>
<proteinExistence type="inferred from homology"/>
<evidence type="ECO:0000313" key="11">
    <source>
        <dbReference type="Proteomes" id="UP000276133"/>
    </source>
</evidence>
<dbReference type="AlphaFoldDB" id="A0A3M7PFI9"/>
<accession>A0A3M7PFI9</accession>
<keyword evidence="7" id="KW-0472">Membrane</keyword>
<name>A0A3M7PFI9_BRAPC</name>
<organism evidence="10 11">
    <name type="scientific">Brachionus plicatilis</name>
    <name type="common">Marine rotifer</name>
    <name type="synonym">Brachionus muelleri</name>
    <dbReference type="NCBI Taxonomy" id="10195"/>
    <lineage>
        <taxon>Eukaryota</taxon>
        <taxon>Metazoa</taxon>
        <taxon>Spiralia</taxon>
        <taxon>Gnathifera</taxon>
        <taxon>Rotifera</taxon>
        <taxon>Eurotatoria</taxon>
        <taxon>Monogononta</taxon>
        <taxon>Pseudotrocha</taxon>
        <taxon>Ploima</taxon>
        <taxon>Brachionidae</taxon>
        <taxon>Brachionus</taxon>
    </lineage>
</organism>
<keyword evidence="6" id="KW-0406">Ion transport</keyword>
<evidence type="ECO:0000256" key="8">
    <source>
        <dbReference type="ARBA" id="ARBA00023196"/>
    </source>
</evidence>
<evidence type="ECO:0000256" key="4">
    <source>
        <dbReference type="ARBA" id="ARBA00022741"/>
    </source>
</evidence>